<proteinExistence type="predicted"/>
<accession>A0ACC1HQJ2</accession>
<dbReference type="Proteomes" id="UP001145114">
    <property type="component" value="Unassembled WGS sequence"/>
</dbReference>
<evidence type="ECO:0000313" key="2">
    <source>
        <dbReference type="Proteomes" id="UP001145114"/>
    </source>
</evidence>
<sequence>MVLDLIKKHISKKGIGILAGNSVHVDRMFLARQMPRLVDYLTYRIIDVSSVKELARRWAPQIFANAPKKQGTHRALDDILESIEELRYYKDKLFKL</sequence>
<dbReference type="EMBL" id="JAMZIH010002198">
    <property type="protein sequence ID" value="KAJ1677606.1"/>
    <property type="molecule type" value="Genomic_DNA"/>
</dbReference>
<reference evidence="1" key="1">
    <citation type="submission" date="2022-06" db="EMBL/GenBank/DDBJ databases">
        <title>Phylogenomic reconstructions and comparative analyses of Kickxellomycotina fungi.</title>
        <authorList>
            <person name="Reynolds N.K."/>
            <person name="Stajich J.E."/>
            <person name="Barry K."/>
            <person name="Grigoriev I.V."/>
            <person name="Crous P."/>
            <person name="Smith M.E."/>
        </authorList>
    </citation>
    <scope>NUCLEOTIDE SEQUENCE</scope>
    <source>
        <strain evidence="1">RSA 2271</strain>
    </source>
</reference>
<gene>
    <name evidence="1" type="primary">rex2</name>
    <name evidence="1" type="ORF">EV182_005824</name>
</gene>
<evidence type="ECO:0000313" key="1">
    <source>
        <dbReference type="EMBL" id="KAJ1677606.1"/>
    </source>
</evidence>
<protein>
    <submittedName>
        <fullName evidence="1">Rna exonuclease</fullName>
    </submittedName>
</protein>
<comment type="caution">
    <text evidence="1">The sequence shown here is derived from an EMBL/GenBank/DDBJ whole genome shotgun (WGS) entry which is preliminary data.</text>
</comment>
<keyword evidence="1" id="KW-0540">Nuclease</keyword>
<keyword evidence="2" id="KW-1185">Reference proteome</keyword>
<keyword evidence="1" id="KW-0269">Exonuclease</keyword>
<keyword evidence="1" id="KW-0378">Hydrolase</keyword>
<organism evidence="1 2">
    <name type="scientific">Spiromyces aspiralis</name>
    <dbReference type="NCBI Taxonomy" id="68401"/>
    <lineage>
        <taxon>Eukaryota</taxon>
        <taxon>Fungi</taxon>
        <taxon>Fungi incertae sedis</taxon>
        <taxon>Zoopagomycota</taxon>
        <taxon>Kickxellomycotina</taxon>
        <taxon>Kickxellomycetes</taxon>
        <taxon>Kickxellales</taxon>
        <taxon>Kickxellaceae</taxon>
        <taxon>Spiromyces</taxon>
    </lineage>
</organism>
<name>A0ACC1HQJ2_9FUNG</name>